<proteinExistence type="predicted"/>
<gene>
    <name evidence="1" type="ORF">phiTE_127</name>
</gene>
<dbReference type="OrthoDB" id="10999at10239"/>
<dbReference type="EMBL" id="JQ015307">
    <property type="protein sequence ID" value="AEZ66293.1"/>
    <property type="molecule type" value="Genomic_DNA"/>
</dbReference>
<dbReference type="KEGG" id="vg:14515322"/>
<dbReference type="GeneID" id="14515322"/>
<dbReference type="RefSeq" id="YP_007392589.1">
    <property type="nucleotide sequence ID" value="NC_020201.1"/>
</dbReference>
<accession>K9L4B1</accession>
<name>K9L4B1_9CAUD</name>
<dbReference type="InterPro" id="IPR045864">
    <property type="entry name" value="aa-tRNA-synth_II/BPL/LPL"/>
</dbReference>
<dbReference type="Gene3D" id="3.30.930.10">
    <property type="entry name" value="Bira Bifunctional Protein, Domain 2"/>
    <property type="match status" value="1"/>
</dbReference>
<reference evidence="2" key="1">
    <citation type="submission" date="2011-11" db="EMBL/GenBank/DDBJ databases">
        <title>Escape from toxin-antitoxin mediated abortive infection can occur by recombination within a generalized transducing phage of Pectobacterium atrosepticum.</title>
        <authorList>
            <person name="Blower T.R."/>
            <person name="Evans T.J."/>
            <person name="Przybilski R."/>
            <person name="Fineran P.C."/>
            <person name="Salmond G.P.C."/>
        </authorList>
    </citation>
    <scope>NUCLEOTIDE SEQUENCE [LARGE SCALE GENOMIC DNA]</scope>
</reference>
<protein>
    <submittedName>
        <fullName evidence="1">Uncharacterized protein</fullName>
    </submittedName>
</protein>
<keyword evidence="2" id="KW-1185">Reference proteome</keyword>
<sequence length="197" mass="22539">MKYPISAEVIMEAYAWWSRWFRAKRVPGLVDPDVMAHTCPPGAHDDRLYGAGTDTVVASAEQSFLQLDKDGEIRPGDWMALTPCYRDEPILDEVHLPVFLKLELIRLSDEENFYTRSNAMWLAGKMQRFFSEFYGMPTELVETMDGFDVVYDDLELGSFGVRRTMTGKSYVYGTGLAEPRASIALMRFQQKCESTFD</sequence>
<organism evidence="1 2">
    <name type="scientific">Pectobacterium phage phiTE</name>
    <dbReference type="NCBI Taxonomy" id="1116482"/>
    <lineage>
        <taxon>Viruses</taxon>
        <taxon>Duplodnaviria</taxon>
        <taxon>Heunggongvirae</taxon>
        <taxon>Uroviricota</taxon>
        <taxon>Caudoviricetes</taxon>
        <taxon>Vequintavirinae</taxon>
        <taxon>Certrevirus</taxon>
        <taxon>Certrevirus phiTE</taxon>
    </lineage>
</organism>
<evidence type="ECO:0000313" key="1">
    <source>
        <dbReference type="EMBL" id="AEZ66293.1"/>
    </source>
</evidence>
<dbReference type="Proteomes" id="UP000010999">
    <property type="component" value="Segment"/>
</dbReference>
<reference evidence="1 2" key="2">
    <citation type="journal article" date="2012" name="PLoS Genet.">
        <title>Viral evasion of a bacterial suicide system by RNA-based molecular mimicry enables infectious altruism.</title>
        <authorList>
            <person name="Blower T.R."/>
            <person name="Evans T.J."/>
            <person name="Przybilski R."/>
            <person name="Fineran P.C."/>
            <person name="Salmond G.P."/>
        </authorList>
    </citation>
    <scope>NUCLEOTIDE SEQUENCE [LARGE SCALE GENOMIC DNA]</scope>
</reference>
<evidence type="ECO:0000313" key="2">
    <source>
        <dbReference type="Proteomes" id="UP000010999"/>
    </source>
</evidence>